<feature type="region of interest" description="Disordered" evidence="1">
    <location>
        <begin position="119"/>
        <end position="140"/>
    </location>
</feature>
<evidence type="ECO:0000256" key="1">
    <source>
        <dbReference type="SAM" id="MobiDB-lite"/>
    </source>
</evidence>
<sequence length="236" mass="27268">MARTKQVAIGRRYNHKPKVFRDHRGNSYTVVGGTPSSCSNPSTIIKLSIHLYTPSELNETPEELGSKLLGSHGITDWESTQLLAPCRRVSPLGTIEECMEHHRAEKIDGKQDLERMHRDAKASADNEEDAEEAVRKLRGKQPLPHNVPTWACTERFWTRYSYGHDWRYRICFDQDVTPAMETHVWDRVQEEDLEIGNGEGWVDIERVEYGPPVLIKRVSVCREDQEPGRGKFDHYW</sequence>
<name>A0A8H4H9Q0_9EURO</name>
<dbReference type="AlphaFoldDB" id="A0A8H4H9Q0"/>
<proteinExistence type="predicted"/>
<evidence type="ECO:0000313" key="3">
    <source>
        <dbReference type="Proteomes" id="UP000653565"/>
    </source>
</evidence>
<protein>
    <submittedName>
        <fullName evidence="2">Uncharacterized protein</fullName>
    </submittedName>
</protein>
<reference evidence="2" key="2">
    <citation type="submission" date="2020-04" db="EMBL/GenBank/DDBJ databases">
        <authorList>
            <person name="Santos R.A.C."/>
            <person name="Steenwyk J.L."/>
            <person name="Rivero-Menendez O."/>
            <person name="Mead M.E."/>
            <person name="Silva L.P."/>
            <person name="Bastos R.W."/>
            <person name="Alastruey-Izquierdo A."/>
            <person name="Goldman G.H."/>
            <person name="Rokas A."/>
        </authorList>
    </citation>
    <scope>NUCLEOTIDE SEQUENCE</scope>
    <source>
        <strain evidence="2">CNM-CM6805</strain>
    </source>
</reference>
<gene>
    <name evidence="2" type="ORF">CNMCM6805_005369</name>
</gene>
<accession>A0A8H4H9Q0</accession>
<evidence type="ECO:0000313" key="2">
    <source>
        <dbReference type="EMBL" id="KAF4239912.1"/>
    </source>
</evidence>
<reference evidence="2" key="1">
    <citation type="journal article" date="2020" name="bioRxiv">
        <title>Genomic and phenotypic heterogeneity of clinical isolates of the human pathogens Aspergillus fumigatus, Aspergillus lentulus and Aspergillus fumigatiaffinis.</title>
        <authorList>
            <person name="dos Santos R.A.C."/>
            <person name="Steenwyk J.L."/>
            <person name="Rivero-Menendez O."/>
            <person name="Mead M.E."/>
            <person name="Silva L.P."/>
            <person name="Bastos R.W."/>
            <person name="Alastruey-Izquierdo A."/>
            <person name="Goldman G.H."/>
            <person name="Rokas A."/>
        </authorList>
    </citation>
    <scope>NUCLEOTIDE SEQUENCE</scope>
    <source>
        <strain evidence="2">CNM-CM6805</strain>
    </source>
</reference>
<keyword evidence="3" id="KW-1185">Reference proteome</keyword>
<dbReference type="EMBL" id="JAAAPX010000029">
    <property type="protein sequence ID" value="KAF4239912.1"/>
    <property type="molecule type" value="Genomic_DNA"/>
</dbReference>
<organism evidence="2 3">
    <name type="scientific">Aspergillus fumigatiaffinis</name>
    <dbReference type="NCBI Taxonomy" id="340414"/>
    <lineage>
        <taxon>Eukaryota</taxon>
        <taxon>Fungi</taxon>
        <taxon>Dikarya</taxon>
        <taxon>Ascomycota</taxon>
        <taxon>Pezizomycotina</taxon>
        <taxon>Eurotiomycetes</taxon>
        <taxon>Eurotiomycetidae</taxon>
        <taxon>Eurotiales</taxon>
        <taxon>Aspergillaceae</taxon>
        <taxon>Aspergillus</taxon>
        <taxon>Aspergillus subgen. Fumigati</taxon>
    </lineage>
</organism>
<comment type="caution">
    <text evidence="2">The sequence shown here is derived from an EMBL/GenBank/DDBJ whole genome shotgun (WGS) entry which is preliminary data.</text>
</comment>
<dbReference type="Proteomes" id="UP000653565">
    <property type="component" value="Unassembled WGS sequence"/>
</dbReference>